<name>A0ABQ0YQ78_9NOCA</name>
<dbReference type="EMBL" id="BLAH01000096">
    <property type="protein sequence ID" value="GES38682.1"/>
    <property type="molecule type" value="Genomic_DNA"/>
</dbReference>
<evidence type="ECO:0000313" key="2">
    <source>
        <dbReference type="Proteomes" id="UP000325466"/>
    </source>
</evidence>
<organism evidence="1 2">
    <name type="scientific">Rhodococcus aetherivorans</name>
    <dbReference type="NCBI Taxonomy" id="191292"/>
    <lineage>
        <taxon>Bacteria</taxon>
        <taxon>Bacillati</taxon>
        <taxon>Actinomycetota</taxon>
        <taxon>Actinomycetes</taxon>
        <taxon>Mycobacteriales</taxon>
        <taxon>Nocardiaceae</taxon>
        <taxon>Rhodococcus</taxon>
    </lineage>
</organism>
<dbReference type="RefSeq" id="WP_043800760.1">
    <property type="nucleotide sequence ID" value="NZ_BAAAYP010000023.1"/>
</dbReference>
<comment type="caution">
    <text evidence="1">The sequence shown here is derived from an EMBL/GenBank/DDBJ whole genome shotgun (WGS) entry which is preliminary data.</text>
</comment>
<reference evidence="1 2" key="1">
    <citation type="journal article" date="2018" name="Biodegradation">
        <title>1,4-Dioxane degradation characteristics of Rhodococcus aetherivorans JCM 14343.</title>
        <authorList>
            <person name="Inoue D."/>
            <person name="Tsunoda T."/>
            <person name="Yamamoto N."/>
            <person name="Ike M."/>
            <person name="Sei K."/>
        </authorList>
    </citation>
    <scope>NUCLEOTIDE SEQUENCE [LARGE SCALE GENOMIC DNA]</scope>
    <source>
        <strain evidence="1 2">JCM 14343</strain>
    </source>
</reference>
<evidence type="ECO:0008006" key="3">
    <source>
        <dbReference type="Google" id="ProtNLM"/>
    </source>
</evidence>
<protein>
    <recommendedName>
        <fullName evidence="3">F5/8 type C domain-containing protein</fullName>
    </recommendedName>
</protein>
<dbReference type="Proteomes" id="UP000325466">
    <property type="component" value="Unassembled WGS sequence"/>
</dbReference>
<proteinExistence type="predicted"/>
<gene>
    <name evidence="1" type="ORF">RAJCM14343_3947</name>
</gene>
<accession>A0ABQ0YQ78</accession>
<keyword evidence="2" id="KW-1185">Reference proteome</keyword>
<sequence>MGVTNYDALPENQLTANLRNAVQTARERKARQRIGGSSIRYYRTDNTGTYAWSGRLDTPSAQSPTTIGYAVFVVTLTSTTSPAFLSSISAEVESSTDGVNWAPIPWLAAPFGAPDWTLNEADAIEAEPYKATYRMFHGGTLNSYRRFKLQALTTDPVSISLTRVL</sequence>
<evidence type="ECO:0000313" key="1">
    <source>
        <dbReference type="EMBL" id="GES38682.1"/>
    </source>
</evidence>